<dbReference type="RefSeq" id="WP_099616114.1">
    <property type="nucleotide sequence ID" value="NZ_KZ319387.1"/>
</dbReference>
<comment type="caution">
    <text evidence="1">The sequence shown here is derived from an EMBL/GenBank/DDBJ whole genome shotgun (WGS) entry which is preliminary data.</text>
</comment>
<protein>
    <submittedName>
        <fullName evidence="1">Uncharacterized protein</fullName>
    </submittedName>
</protein>
<dbReference type="Proteomes" id="UP000231409">
    <property type="component" value="Unassembled WGS sequence"/>
</dbReference>
<organism evidence="1 2">
    <name type="scientific">Marinobacter profundi</name>
    <dbReference type="NCBI Taxonomy" id="2666256"/>
    <lineage>
        <taxon>Bacteria</taxon>
        <taxon>Pseudomonadati</taxon>
        <taxon>Pseudomonadota</taxon>
        <taxon>Gammaproteobacteria</taxon>
        <taxon>Pseudomonadales</taxon>
        <taxon>Marinobacteraceae</taxon>
        <taxon>Marinobacter</taxon>
    </lineage>
</organism>
<keyword evidence="2" id="KW-1185">Reference proteome</keyword>
<evidence type="ECO:0000313" key="1">
    <source>
        <dbReference type="EMBL" id="PHQ13471.1"/>
    </source>
</evidence>
<sequence>MSIKVDSARKDLAVLNEKFRNREAFSPGDREEIYRQLVQIKKVDLISSVLISWMPEGDDFYSGRIIDQKGQIFHFDIHVKNPDFTEWDDDFPVDEYEKLSRFKALKPWDDNRLAIELWHELRGNS</sequence>
<dbReference type="EMBL" id="NTFH01000028">
    <property type="protein sequence ID" value="PHQ13471.1"/>
    <property type="molecule type" value="Genomic_DNA"/>
</dbReference>
<evidence type="ECO:0000313" key="2">
    <source>
        <dbReference type="Proteomes" id="UP000231409"/>
    </source>
</evidence>
<proteinExistence type="predicted"/>
<name>A0A2G1UG48_9GAMM</name>
<accession>A0A2G1UG48</accession>
<gene>
    <name evidence="1" type="ORF">CLH61_18205</name>
</gene>
<reference evidence="1 2" key="1">
    <citation type="submission" date="2017-09" db="EMBL/GenBank/DDBJ databases">
        <title>The draft genome sequences of Marinobacter sp. PWS21.</title>
        <authorList>
            <person name="Cao J."/>
        </authorList>
    </citation>
    <scope>NUCLEOTIDE SEQUENCE [LARGE SCALE GENOMIC DNA]</scope>
    <source>
        <strain evidence="1 2">PWS21</strain>
    </source>
</reference>
<dbReference type="AlphaFoldDB" id="A0A2G1UG48"/>